<sequence>MPSLCRSGRRTWTQSSSAGCHPVDAHALRGRDRSIRLHLHGARARLLSTERVRNAVDESVRAPEKSMRVRDVSHFGEFVFNRGHPLKCARRCAETLDIRVSRRARHRASRGGWPVWTRLSRRVHADGERPCRCFPRIVCATLWMTLWARRKKRSTSATCFRLASLYSRRSAIAGCAAGSRSGVDSHGGRVIGAHWHDCGRLHPFESLSGRRGPHRRVVTRRTGNGRVIRPAAHAAAMPVRWILQVAGYSDSTRASSSTHFGTTGSPAKKSPRLPSPIAQRCSQLGP</sequence>
<organism evidence="2 3">
    <name type="scientific">Pseudofulvimonas gallinarii</name>
    <dbReference type="NCBI Taxonomy" id="634155"/>
    <lineage>
        <taxon>Bacteria</taxon>
        <taxon>Pseudomonadati</taxon>
        <taxon>Pseudomonadota</taxon>
        <taxon>Gammaproteobacteria</taxon>
        <taxon>Lysobacterales</taxon>
        <taxon>Rhodanobacteraceae</taxon>
        <taxon>Pseudofulvimonas</taxon>
    </lineage>
</organism>
<feature type="region of interest" description="Disordered" evidence="1">
    <location>
        <begin position="253"/>
        <end position="286"/>
    </location>
</feature>
<dbReference type="AlphaFoldDB" id="A0A4R3LKI0"/>
<reference evidence="2 3" key="1">
    <citation type="submission" date="2019-03" db="EMBL/GenBank/DDBJ databases">
        <title>Genomic Encyclopedia of Type Strains, Phase IV (KMG-IV): sequencing the most valuable type-strain genomes for metagenomic binning, comparative biology and taxonomic classification.</title>
        <authorList>
            <person name="Goeker M."/>
        </authorList>
    </citation>
    <scope>NUCLEOTIDE SEQUENCE [LARGE SCALE GENOMIC DNA]</scope>
    <source>
        <strain evidence="2 3">DSM 21944</strain>
    </source>
</reference>
<accession>A0A4R3LKI0</accession>
<gene>
    <name evidence="2" type="ORF">EDC25_102189</name>
</gene>
<feature type="compositionally biased region" description="Polar residues" evidence="1">
    <location>
        <begin position="253"/>
        <end position="265"/>
    </location>
</feature>
<comment type="caution">
    <text evidence="2">The sequence shown here is derived from an EMBL/GenBank/DDBJ whole genome shotgun (WGS) entry which is preliminary data.</text>
</comment>
<evidence type="ECO:0000256" key="1">
    <source>
        <dbReference type="SAM" id="MobiDB-lite"/>
    </source>
</evidence>
<evidence type="ECO:0000313" key="2">
    <source>
        <dbReference type="EMBL" id="TCT00820.1"/>
    </source>
</evidence>
<protein>
    <submittedName>
        <fullName evidence="2">Uncharacterized protein</fullName>
    </submittedName>
</protein>
<dbReference type="EMBL" id="SMAF01000002">
    <property type="protein sequence ID" value="TCT00820.1"/>
    <property type="molecule type" value="Genomic_DNA"/>
</dbReference>
<evidence type="ECO:0000313" key="3">
    <source>
        <dbReference type="Proteomes" id="UP000294599"/>
    </source>
</evidence>
<name>A0A4R3LKI0_9GAMM</name>
<dbReference type="Proteomes" id="UP000294599">
    <property type="component" value="Unassembled WGS sequence"/>
</dbReference>
<proteinExistence type="predicted"/>
<keyword evidence="3" id="KW-1185">Reference proteome</keyword>